<evidence type="ECO:0000313" key="2">
    <source>
        <dbReference type="EMBL" id="KAI3920045.1"/>
    </source>
</evidence>
<organism evidence="2 3">
    <name type="scientific">Papaver atlanticum</name>
    <dbReference type="NCBI Taxonomy" id="357466"/>
    <lineage>
        <taxon>Eukaryota</taxon>
        <taxon>Viridiplantae</taxon>
        <taxon>Streptophyta</taxon>
        <taxon>Embryophyta</taxon>
        <taxon>Tracheophyta</taxon>
        <taxon>Spermatophyta</taxon>
        <taxon>Magnoliopsida</taxon>
        <taxon>Ranunculales</taxon>
        <taxon>Papaveraceae</taxon>
        <taxon>Papaveroideae</taxon>
        <taxon>Papaver</taxon>
    </lineage>
</organism>
<accession>A0AAD4SRR9</accession>
<proteinExistence type="predicted"/>
<sequence>MAQGRNTSSSPVASQNPCEPYHIPHGSTAKGNCHDKDNDLLTRFLKLAQHEFSGTSPDLDSAENW</sequence>
<comment type="caution">
    <text evidence="2">The sequence shown here is derived from an EMBL/GenBank/DDBJ whole genome shotgun (WGS) entry which is preliminary data.</text>
</comment>
<name>A0AAD4SRR9_9MAGN</name>
<reference evidence="2" key="1">
    <citation type="submission" date="2022-04" db="EMBL/GenBank/DDBJ databases">
        <title>A functionally conserved STORR gene fusion in Papaver species that diverged 16.8 million years ago.</title>
        <authorList>
            <person name="Catania T."/>
        </authorList>
    </citation>
    <scope>NUCLEOTIDE SEQUENCE</scope>
    <source>
        <strain evidence="2">S-188037</strain>
    </source>
</reference>
<dbReference type="Proteomes" id="UP001202328">
    <property type="component" value="Unassembled WGS sequence"/>
</dbReference>
<feature type="compositionally biased region" description="Polar residues" evidence="1">
    <location>
        <begin position="1"/>
        <end position="17"/>
    </location>
</feature>
<keyword evidence="3" id="KW-1185">Reference proteome</keyword>
<feature type="non-terminal residue" evidence="2">
    <location>
        <position position="65"/>
    </location>
</feature>
<dbReference type="EMBL" id="JAJJMB010008870">
    <property type="protein sequence ID" value="KAI3920045.1"/>
    <property type="molecule type" value="Genomic_DNA"/>
</dbReference>
<evidence type="ECO:0000256" key="1">
    <source>
        <dbReference type="SAM" id="MobiDB-lite"/>
    </source>
</evidence>
<evidence type="ECO:0000313" key="3">
    <source>
        <dbReference type="Proteomes" id="UP001202328"/>
    </source>
</evidence>
<protein>
    <submittedName>
        <fullName evidence="2">Uncharacterized protein</fullName>
    </submittedName>
</protein>
<gene>
    <name evidence="2" type="ORF">MKW98_001301</name>
</gene>
<feature type="region of interest" description="Disordered" evidence="1">
    <location>
        <begin position="1"/>
        <end position="34"/>
    </location>
</feature>
<dbReference type="AlphaFoldDB" id="A0AAD4SRR9"/>